<feature type="domain" description="Immunoglobulin V-set" evidence="6">
    <location>
        <begin position="3"/>
        <end position="76"/>
    </location>
</feature>
<dbReference type="PANTHER" id="PTHR11860">
    <property type="entry name" value="POLYMERIC-IMMUNOGLOBULIN RECEPTOR"/>
    <property type="match status" value="1"/>
</dbReference>
<evidence type="ECO:0000313" key="7">
    <source>
        <dbReference type="EMBL" id="KAF0037671.1"/>
    </source>
</evidence>
<reference evidence="7 8" key="1">
    <citation type="submission" date="2019-06" db="EMBL/GenBank/DDBJ databases">
        <title>Draft genomes of female and male turbot (Scophthalmus maximus).</title>
        <authorList>
            <person name="Xu H."/>
            <person name="Xu X.-W."/>
            <person name="Shao C."/>
            <person name="Chen S."/>
        </authorList>
    </citation>
    <scope>NUCLEOTIDE SEQUENCE [LARGE SCALE GENOMIC DNA]</scope>
    <source>
        <strain evidence="7">Ysfricsl-2016a</strain>
        <tissue evidence="7">Blood</tissue>
    </source>
</reference>
<accession>A0A6A4T373</accession>
<dbReference type="Proteomes" id="UP000438429">
    <property type="component" value="Unassembled WGS sequence"/>
</dbReference>
<evidence type="ECO:0000256" key="4">
    <source>
        <dbReference type="SAM" id="MobiDB-lite"/>
    </source>
</evidence>
<protein>
    <recommendedName>
        <fullName evidence="6">Immunoglobulin V-set domain-containing protein</fullName>
    </recommendedName>
</protein>
<feature type="compositionally biased region" description="Polar residues" evidence="4">
    <location>
        <begin position="90"/>
        <end position="100"/>
    </location>
</feature>
<dbReference type="InterPro" id="IPR050671">
    <property type="entry name" value="CD300_family_receptors"/>
</dbReference>
<dbReference type="Gene3D" id="2.60.40.10">
    <property type="entry name" value="Immunoglobulins"/>
    <property type="match status" value="1"/>
</dbReference>
<dbReference type="InterPro" id="IPR036179">
    <property type="entry name" value="Ig-like_dom_sf"/>
</dbReference>
<keyword evidence="2 5" id="KW-0812">Transmembrane</keyword>
<dbReference type="GO" id="GO:0005886">
    <property type="term" value="C:plasma membrane"/>
    <property type="evidence" value="ECO:0007669"/>
    <property type="project" value="TreeGrafter"/>
</dbReference>
<dbReference type="InterPro" id="IPR013783">
    <property type="entry name" value="Ig-like_fold"/>
</dbReference>
<evidence type="ECO:0000259" key="6">
    <source>
        <dbReference type="Pfam" id="PF07686"/>
    </source>
</evidence>
<evidence type="ECO:0000313" key="8">
    <source>
        <dbReference type="Proteomes" id="UP000438429"/>
    </source>
</evidence>
<comment type="subcellular location">
    <subcellularLocation>
        <location evidence="1">Membrane</location>
    </subcellularLocation>
</comment>
<keyword evidence="5" id="KW-1133">Transmembrane helix</keyword>
<dbReference type="InterPro" id="IPR013106">
    <property type="entry name" value="Ig_V-set"/>
</dbReference>
<organism evidence="7 8">
    <name type="scientific">Scophthalmus maximus</name>
    <name type="common">Turbot</name>
    <name type="synonym">Psetta maxima</name>
    <dbReference type="NCBI Taxonomy" id="52904"/>
    <lineage>
        <taxon>Eukaryota</taxon>
        <taxon>Metazoa</taxon>
        <taxon>Chordata</taxon>
        <taxon>Craniata</taxon>
        <taxon>Vertebrata</taxon>
        <taxon>Euteleostomi</taxon>
        <taxon>Actinopterygii</taxon>
        <taxon>Neopterygii</taxon>
        <taxon>Teleostei</taxon>
        <taxon>Neoteleostei</taxon>
        <taxon>Acanthomorphata</taxon>
        <taxon>Carangaria</taxon>
        <taxon>Pleuronectiformes</taxon>
        <taxon>Pleuronectoidei</taxon>
        <taxon>Scophthalmidae</taxon>
        <taxon>Scophthalmus</taxon>
    </lineage>
</organism>
<evidence type="ECO:0000256" key="2">
    <source>
        <dbReference type="ARBA" id="ARBA00022692"/>
    </source>
</evidence>
<dbReference type="AlphaFoldDB" id="A0A6A4T373"/>
<feature type="region of interest" description="Disordered" evidence="4">
    <location>
        <begin position="86"/>
        <end position="106"/>
    </location>
</feature>
<feature type="transmembrane region" description="Helical" evidence="5">
    <location>
        <begin position="123"/>
        <end position="147"/>
    </location>
</feature>
<proteinExistence type="predicted"/>
<evidence type="ECO:0000256" key="3">
    <source>
        <dbReference type="ARBA" id="ARBA00023136"/>
    </source>
</evidence>
<dbReference type="GO" id="GO:0004888">
    <property type="term" value="F:transmembrane signaling receptor activity"/>
    <property type="evidence" value="ECO:0007669"/>
    <property type="project" value="TreeGrafter"/>
</dbReference>
<dbReference type="PANTHER" id="PTHR11860:SF87">
    <property type="entry name" value="CMRF35-LIKE MOLECULE 8"/>
    <property type="match status" value="1"/>
</dbReference>
<name>A0A6A4T373_SCOMX</name>
<evidence type="ECO:0000256" key="1">
    <source>
        <dbReference type="ARBA" id="ARBA00004370"/>
    </source>
</evidence>
<feature type="region of interest" description="Disordered" evidence="4">
    <location>
        <begin position="153"/>
        <end position="198"/>
    </location>
</feature>
<evidence type="ECO:0000256" key="5">
    <source>
        <dbReference type="SAM" id="Phobius"/>
    </source>
</evidence>
<dbReference type="SUPFAM" id="SSF48726">
    <property type="entry name" value="Immunoglobulin"/>
    <property type="match status" value="1"/>
</dbReference>
<sequence>MYFCRGVCSRENILVETERKGSAVTGQGRYSIEVSGGYGVFNVTIKKLQAADAGRYCCGGERTMNVLYQEVELIVLDAPTVRPGSLPRGSFQSTTESSPAVLTLPTTPKTNKKATINLTDTTVVIIISVSLALLVCALIPLVFYGHWRSNAEGQSRPQANLGQGDYCEENADGASTQGMVKLQPLEPDPESSAQDDSQYAVIYQALDPQTVE</sequence>
<comment type="caution">
    <text evidence="7">The sequence shown here is derived from an EMBL/GenBank/DDBJ whole genome shotgun (WGS) entry which is preliminary data.</text>
</comment>
<dbReference type="EMBL" id="VEVO01000009">
    <property type="protein sequence ID" value="KAF0037671.1"/>
    <property type="molecule type" value="Genomic_DNA"/>
</dbReference>
<dbReference type="Pfam" id="PF07686">
    <property type="entry name" value="V-set"/>
    <property type="match status" value="1"/>
</dbReference>
<keyword evidence="3 5" id="KW-0472">Membrane</keyword>
<gene>
    <name evidence="7" type="ORF">F2P81_010545</name>
</gene>